<keyword evidence="3" id="KW-1133">Transmembrane helix</keyword>
<keyword evidence="4" id="KW-0472">Membrane</keyword>
<accession>A0ABN9LEU3</accession>
<evidence type="ECO:0000313" key="6">
    <source>
        <dbReference type="EMBL" id="CAJ0938776.1"/>
    </source>
</evidence>
<gene>
    <name evidence="6" type="ORF">RIMI_LOCUS7818491</name>
</gene>
<name>A0ABN9LEU3_9NEOB</name>
<comment type="caution">
    <text evidence="6">The sequence shown here is derived from an EMBL/GenBank/DDBJ whole genome shotgun (WGS) entry which is preliminary data.</text>
</comment>
<comment type="subcellular location">
    <subcellularLocation>
        <location evidence="1">Membrane</location>
    </subcellularLocation>
</comment>
<dbReference type="SUPFAM" id="SSF53822">
    <property type="entry name" value="Periplasmic binding protein-like I"/>
    <property type="match status" value="1"/>
</dbReference>
<reference evidence="6" key="1">
    <citation type="submission" date="2023-07" db="EMBL/GenBank/DDBJ databases">
        <authorList>
            <person name="Stuckert A."/>
        </authorList>
    </citation>
    <scope>NUCLEOTIDE SEQUENCE</scope>
</reference>
<dbReference type="InterPro" id="IPR001828">
    <property type="entry name" value="ANF_lig-bd_rcpt"/>
</dbReference>
<dbReference type="Gene3D" id="3.40.50.2300">
    <property type="match status" value="3"/>
</dbReference>
<keyword evidence="7" id="KW-1185">Reference proteome</keyword>
<evidence type="ECO:0000256" key="2">
    <source>
        <dbReference type="ARBA" id="ARBA00022692"/>
    </source>
</evidence>
<dbReference type="EMBL" id="CAUEEQ010015077">
    <property type="protein sequence ID" value="CAJ0938776.1"/>
    <property type="molecule type" value="Genomic_DNA"/>
</dbReference>
<dbReference type="Pfam" id="PF01094">
    <property type="entry name" value="ANF_receptor"/>
    <property type="match status" value="1"/>
</dbReference>
<protein>
    <recommendedName>
        <fullName evidence="5">Receptor ligand binding region domain-containing protein</fullName>
    </recommendedName>
</protein>
<keyword evidence="2" id="KW-0812">Transmembrane</keyword>
<evidence type="ECO:0000256" key="1">
    <source>
        <dbReference type="ARBA" id="ARBA00004370"/>
    </source>
</evidence>
<evidence type="ECO:0000256" key="4">
    <source>
        <dbReference type="ARBA" id="ARBA00023136"/>
    </source>
</evidence>
<evidence type="ECO:0000256" key="3">
    <source>
        <dbReference type="ARBA" id="ARBA00022989"/>
    </source>
</evidence>
<dbReference type="PANTHER" id="PTHR24061">
    <property type="entry name" value="CALCIUM-SENSING RECEPTOR-RELATED"/>
    <property type="match status" value="1"/>
</dbReference>
<dbReference type="InterPro" id="IPR028082">
    <property type="entry name" value="Peripla_BP_I"/>
</dbReference>
<feature type="domain" description="Receptor ligand binding region" evidence="5">
    <location>
        <begin position="48"/>
        <end position="343"/>
    </location>
</feature>
<sequence length="356" mass="40872">MTDHDYWGGRPNRLKLILLNFNLLYPEHLPRIQDSLLLTTEFALLRKISYGATDPILSDSAMYPYLFRTAHNDNVYFSAVLALMKHFSWNWVGIVTSADDSGDKESQTLSSILNSHGVCVEFVARIFSLRAMHGVIKSQITQVINEKNKEIISKSSSNIILICGTVSFYVADILHLPDFVLKTKTFILPPIWFTNYNLVECCFQAFNCALGFVHNMGTHNGYNSTEELRKTPHKIDNMEQFIKNVHPLNYPDDKMLEDLWMTQFRCRSRNNNKNRVFEIVYKTKLRNCSGEENISTLPYALFDIGSPVVYDTLLTMAYALDSMLLSLGKKNNSNKLKNHKYKNKVKSIIEMGNELI</sequence>
<proteinExistence type="predicted"/>
<organism evidence="6 7">
    <name type="scientific">Ranitomeya imitator</name>
    <name type="common">mimic poison frog</name>
    <dbReference type="NCBI Taxonomy" id="111125"/>
    <lineage>
        <taxon>Eukaryota</taxon>
        <taxon>Metazoa</taxon>
        <taxon>Chordata</taxon>
        <taxon>Craniata</taxon>
        <taxon>Vertebrata</taxon>
        <taxon>Euteleostomi</taxon>
        <taxon>Amphibia</taxon>
        <taxon>Batrachia</taxon>
        <taxon>Anura</taxon>
        <taxon>Neobatrachia</taxon>
        <taxon>Hyloidea</taxon>
        <taxon>Dendrobatidae</taxon>
        <taxon>Dendrobatinae</taxon>
        <taxon>Ranitomeya</taxon>
    </lineage>
</organism>
<evidence type="ECO:0000259" key="5">
    <source>
        <dbReference type="Pfam" id="PF01094"/>
    </source>
</evidence>
<dbReference type="Proteomes" id="UP001176940">
    <property type="component" value="Unassembled WGS sequence"/>
</dbReference>
<dbReference type="InterPro" id="IPR000068">
    <property type="entry name" value="GPCR_3_Ca_sens_rcpt-rel"/>
</dbReference>
<evidence type="ECO:0000313" key="7">
    <source>
        <dbReference type="Proteomes" id="UP001176940"/>
    </source>
</evidence>
<dbReference type="PANTHER" id="PTHR24061:SF592">
    <property type="entry name" value="VOMERONASAL TYPE-2 RECEPTOR 116-LIKE"/>
    <property type="match status" value="1"/>
</dbReference>